<keyword evidence="1" id="KW-0812">Transmembrane</keyword>
<feature type="transmembrane region" description="Helical" evidence="1">
    <location>
        <begin position="140"/>
        <end position="157"/>
    </location>
</feature>
<evidence type="ECO:0000313" key="3">
    <source>
        <dbReference type="Proteomes" id="UP000286576"/>
    </source>
</evidence>
<dbReference type="Gene3D" id="1.20.120.1630">
    <property type="match status" value="1"/>
</dbReference>
<gene>
    <name evidence="2" type="ORF">D2V07_15495</name>
</gene>
<accession>A0A418NPI4</accession>
<protein>
    <submittedName>
        <fullName evidence="2">DUF1295 domain-containing protein</fullName>
    </submittedName>
</protein>
<keyword evidence="1" id="KW-1133">Transmembrane helix</keyword>
<sequence>MIESLLHNAVWLLAMLLVLWVFSMGLREASFIDSVWGFSMAWLAWLSLWGTKFGSAALLVFVMAFFWGVRLGIHLLRRYLRNGEDDRYRKMLPDPQNLAAFAITALWKVFLLQGALIMLVSSPAQVGILAAYSEQPLSNWAWAGVALYLVGIFFEWVGDWQLARFKADPDNEGKVMDKGLWRYTRHPNYFGDACAWWGIFTVAMTIAPGAVIWTLPGPLFLTFTLVKWSGAAMTEKGMRNKYGKDFADYTRRTSAFIPLPPRT</sequence>
<dbReference type="PANTHER" id="PTHR32251">
    <property type="entry name" value="3-OXO-5-ALPHA-STEROID 4-DEHYDROGENASE"/>
    <property type="match status" value="1"/>
</dbReference>
<reference evidence="2 3" key="1">
    <citation type="submission" date="2018-08" db="EMBL/GenBank/DDBJ databases">
        <title>Erythrobacter zhengii sp.nov., a bacterium isolated from deep-sea sediment.</title>
        <authorList>
            <person name="Fang C."/>
            <person name="Wu Y.-H."/>
            <person name="Sun C."/>
            <person name="Wang H."/>
            <person name="Cheng H."/>
            <person name="Meng F.-X."/>
            <person name="Wang C.-S."/>
            <person name="Xu X.-W."/>
        </authorList>
    </citation>
    <scope>NUCLEOTIDE SEQUENCE [LARGE SCALE GENOMIC DNA]</scope>
    <source>
        <strain evidence="2 3">V18</strain>
    </source>
</reference>
<dbReference type="Proteomes" id="UP000286576">
    <property type="component" value="Unassembled WGS sequence"/>
</dbReference>
<keyword evidence="3" id="KW-1185">Reference proteome</keyword>
<feature type="transmembrane region" description="Helical" evidence="1">
    <location>
        <begin position="56"/>
        <end position="76"/>
    </location>
</feature>
<dbReference type="RefSeq" id="WP_119587830.1">
    <property type="nucleotide sequence ID" value="NZ_CAWODQ010000028.1"/>
</dbReference>
<proteinExistence type="predicted"/>
<evidence type="ECO:0000256" key="1">
    <source>
        <dbReference type="SAM" id="Phobius"/>
    </source>
</evidence>
<keyword evidence="1" id="KW-0472">Membrane</keyword>
<dbReference type="GO" id="GO:0016020">
    <property type="term" value="C:membrane"/>
    <property type="evidence" value="ECO:0007669"/>
    <property type="project" value="TreeGrafter"/>
</dbReference>
<dbReference type="Pfam" id="PF06966">
    <property type="entry name" value="DUF1295"/>
    <property type="match status" value="1"/>
</dbReference>
<comment type="caution">
    <text evidence="2">The sequence shown here is derived from an EMBL/GenBank/DDBJ whole genome shotgun (WGS) entry which is preliminary data.</text>
</comment>
<evidence type="ECO:0000313" key="2">
    <source>
        <dbReference type="EMBL" id="RIV83886.1"/>
    </source>
</evidence>
<dbReference type="InterPro" id="IPR010721">
    <property type="entry name" value="UstE-like"/>
</dbReference>
<feature type="transmembrane region" description="Helical" evidence="1">
    <location>
        <begin position="194"/>
        <end position="215"/>
    </location>
</feature>
<feature type="transmembrane region" description="Helical" evidence="1">
    <location>
        <begin position="6"/>
        <end position="24"/>
    </location>
</feature>
<dbReference type="EMBL" id="QXFL01000008">
    <property type="protein sequence ID" value="RIV83886.1"/>
    <property type="molecule type" value="Genomic_DNA"/>
</dbReference>
<dbReference type="PROSITE" id="PS50244">
    <property type="entry name" value="S5A_REDUCTASE"/>
    <property type="match status" value="1"/>
</dbReference>
<feature type="transmembrane region" description="Helical" evidence="1">
    <location>
        <begin position="97"/>
        <end position="120"/>
    </location>
</feature>
<name>A0A418NPI4_9SPHN</name>
<dbReference type="PANTHER" id="PTHR32251:SF17">
    <property type="entry name" value="STEROID 5-ALPHA REDUCTASE C-TERMINAL DOMAIN-CONTAINING PROTEIN"/>
    <property type="match status" value="1"/>
</dbReference>
<dbReference type="OrthoDB" id="9779233at2"/>
<dbReference type="AlphaFoldDB" id="A0A418NPI4"/>
<organism evidence="2 3">
    <name type="scientific">Aurantiacibacter zhengii</name>
    <dbReference type="NCBI Taxonomy" id="2307003"/>
    <lineage>
        <taxon>Bacteria</taxon>
        <taxon>Pseudomonadati</taxon>
        <taxon>Pseudomonadota</taxon>
        <taxon>Alphaproteobacteria</taxon>
        <taxon>Sphingomonadales</taxon>
        <taxon>Erythrobacteraceae</taxon>
        <taxon>Aurantiacibacter</taxon>
    </lineage>
</organism>